<dbReference type="GeneID" id="24564158"/>
<organism evidence="2 3">
    <name type="scientific">Babesia bigemina</name>
    <dbReference type="NCBI Taxonomy" id="5866"/>
    <lineage>
        <taxon>Eukaryota</taxon>
        <taxon>Sar</taxon>
        <taxon>Alveolata</taxon>
        <taxon>Apicomplexa</taxon>
        <taxon>Aconoidasida</taxon>
        <taxon>Piroplasmida</taxon>
        <taxon>Babesiidae</taxon>
        <taxon>Babesia</taxon>
    </lineage>
</organism>
<reference evidence="3" key="1">
    <citation type="submission" date="2014-06" db="EMBL/GenBank/DDBJ databases">
        <authorList>
            <person name="Aslett M."/>
            <person name="De Silva N."/>
        </authorList>
    </citation>
    <scope>NUCLEOTIDE SEQUENCE [LARGE SCALE GENOMIC DNA]</scope>
    <source>
        <strain evidence="3">Bond</strain>
    </source>
</reference>
<evidence type="ECO:0000313" key="3">
    <source>
        <dbReference type="Proteomes" id="UP000033188"/>
    </source>
</evidence>
<dbReference type="STRING" id="5866.A0A061D6H3"/>
<dbReference type="VEuPathDB" id="PiroplasmaDB:BBBOND_0207720"/>
<gene>
    <name evidence="2" type="ORF">BBBOND_0207720</name>
</gene>
<dbReference type="EMBL" id="LK391708">
    <property type="protein sequence ID" value="CDR95617.1"/>
    <property type="molecule type" value="Genomic_DNA"/>
</dbReference>
<sequence>MSSHGVTGFRLFYNEVVGDVRAELLARLGSETVPLADVQREVARLWKECPHQEEYRKKAAAIAPANGAADAQGKPEPGDIVIPPHRLKRILELDDEAPRMTKDASRTLGQATFAGHVDKHIVDTGASYPVKPEHIASVINNPLYPKYQFLAGSEEQLFNSTATHPKDRPSAASERAPTESEADKPNSELTESPGKLADNSESTLPERPVAPQQPVKARQPSILSYFGGGRAAK</sequence>
<evidence type="ECO:0000256" key="1">
    <source>
        <dbReference type="SAM" id="MobiDB-lite"/>
    </source>
</evidence>
<protein>
    <submittedName>
        <fullName evidence="2">Uncharacterized protein</fullName>
    </submittedName>
</protein>
<evidence type="ECO:0000313" key="2">
    <source>
        <dbReference type="EMBL" id="CDR95617.1"/>
    </source>
</evidence>
<feature type="region of interest" description="Disordered" evidence="1">
    <location>
        <begin position="160"/>
        <end position="233"/>
    </location>
</feature>
<proteinExistence type="predicted"/>
<accession>A0A061D6H3</accession>
<name>A0A061D6H3_BABBI</name>
<dbReference type="AlphaFoldDB" id="A0A061D6H3"/>
<dbReference type="KEGG" id="bbig:BBBOND_0207720"/>
<dbReference type="OrthoDB" id="366075at2759"/>
<dbReference type="RefSeq" id="XP_012767803.1">
    <property type="nucleotide sequence ID" value="XM_012912349.1"/>
</dbReference>
<dbReference type="Proteomes" id="UP000033188">
    <property type="component" value="Chromosome 2"/>
</dbReference>
<feature type="compositionally biased region" description="Basic and acidic residues" evidence="1">
    <location>
        <begin position="176"/>
        <end position="186"/>
    </location>
</feature>
<dbReference type="OMA" id="ARLWKEC"/>
<keyword evidence="3" id="KW-1185">Reference proteome</keyword>